<dbReference type="EMBL" id="BAABDS010000039">
    <property type="protein sequence ID" value="GAA3718033.1"/>
    <property type="molecule type" value="Genomic_DNA"/>
</dbReference>
<feature type="signal peptide" evidence="2">
    <location>
        <begin position="1"/>
        <end position="22"/>
    </location>
</feature>
<gene>
    <name evidence="4" type="ORF">GCM10022421_27580</name>
</gene>
<accession>A0ABP7EEG5</accession>
<dbReference type="Pfam" id="PF13670">
    <property type="entry name" value="PepSY_2"/>
    <property type="match status" value="1"/>
</dbReference>
<evidence type="ECO:0000256" key="2">
    <source>
        <dbReference type="SAM" id="SignalP"/>
    </source>
</evidence>
<evidence type="ECO:0000256" key="1">
    <source>
        <dbReference type="SAM" id="MobiDB-lite"/>
    </source>
</evidence>
<evidence type="ECO:0000313" key="4">
    <source>
        <dbReference type="EMBL" id="GAA3718033.1"/>
    </source>
</evidence>
<feature type="domain" description="PepSY" evidence="3">
    <location>
        <begin position="7"/>
        <end position="83"/>
    </location>
</feature>
<keyword evidence="5" id="KW-1185">Reference proteome</keyword>
<dbReference type="InterPro" id="IPR025711">
    <property type="entry name" value="PepSY"/>
</dbReference>
<sequence>MKPILLTATTLALALTAGTAYADDDCHDPVADWQPREALRQMLEQQDWQVRRIKVDDGCYEVKGMDRSGNRIEAKYAPASLRIRSLEVEFADDGDTTDYPALPTMPRASETVE</sequence>
<protein>
    <recommendedName>
        <fullName evidence="3">PepSY domain-containing protein</fullName>
    </recommendedName>
</protein>
<feature type="region of interest" description="Disordered" evidence="1">
    <location>
        <begin position="93"/>
        <end position="113"/>
    </location>
</feature>
<dbReference type="RefSeq" id="WP_344965355.1">
    <property type="nucleotide sequence ID" value="NZ_BAABDS010000039.1"/>
</dbReference>
<evidence type="ECO:0000259" key="3">
    <source>
        <dbReference type="Pfam" id="PF13670"/>
    </source>
</evidence>
<keyword evidence="2" id="KW-0732">Signal</keyword>
<feature type="chain" id="PRO_5046302325" description="PepSY domain-containing protein" evidence="2">
    <location>
        <begin position="23"/>
        <end position="113"/>
    </location>
</feature>
<dbReference type="Proteomes" id="UP001501479">
    <property type="component" value="Unassembled WGS sequence"/>
</dbReference>
<name>A0ABP7EEG5_9GAMM</name>
<evidence type="ECO:0000313" key="5">
    <source>
        <dbReference type="Proteomes" id="UP001501479"/>
    </source>
</evidence>
<organism evidence="4 5">
    <name type="scientific">Oceanisphaera sediminis</name>
    <dbReference type="NCBI Taxonomy" id="981381"/>
    <lineage>
        <taxon>Bacteria</taxon>
        <taxon>Pseudomonadati</taxon>
        <taxon>Pseudomonadota</taxon>
        <taxon>Gammaproteobacteria</taxon>
        <taxon>Aeromonadales</taxon>
        <taxon>Aeromonadaceae</taxon>
        <taxon>Oceanisphaera</taxon>
    </lineage>
</organism>
<comment type="caution">
    <text evidence="4">The sequence shown here is derived from an EMBL/GenBank/DDBJ whole genome shotgun (WGS) entry which is preliminary data.</text>
</comment>
<reference evidence="5" key="1">
    <citation type="journal article" date="2019" name="Int. J. Syst. Evol. Microbiol.">
        <title>The Global Catalogue of Microorganisms (GCM) 10K type strain sequencing project: providing services to taxonomists for standard genome sequencing and annotation.</title>
        <authorList>
            <consortium name="The Broad Institute Genomics Platform"/>
            <consortium name="The Broad Institute Genome Sequencing Center for Infectious Disease"/>
            <person name="Wu L."/>
            <person name="Ma J."/>
        </authorList>
    </citation>
    <scope>NUCLEOTIDE SEQUENCE [LARGE SCALE GENOMIC DNA]</scope>
    <source>
        <strain evidence="5">JCM 17329</strain>
    </source>
</reference>
<proteinExistence type="predicted"/>